<dbReference type="STRING" id="112903.SAMN04490178_10381"/>
<dbReference type="Proteomes" id="UP000198847">
    <property type="component" value="Unassembled WGS sequence"/>
</dbReference>
<evidence type="ECO:0000313" key="3">
    <source>
        <dbReference type="EMBL" id="SEO58418.1"/>
    </source>
</evidence>
<dbReference type="InterPro" id="IPR011761">
    <property type="entry name" value="ATP-grasp"/>
</dbReference>
<dbReference type="EMBL" id="FODY01000003">
    <property type="protein sequence ID" value="SEO58418.1"/>
    <property type="molecule type" value="Genomic_DNA"/>
</dbReference>
<proteinExistence type="predicted"/>
<reference evidence="3 4" key="1">
    <citation type="submission" date="2016-10" db="EMBL/GenBank/DDBJ databases">
        <authorList>
            <person name="de Groot N.N."/>
        </authorList>
    </citation>
    <scope>NUCLEOTIDE SEQUENCE [LARGE SCALE GENOMIC DNA]</scope>
    <source>
        <strain evidence="3 4">DSM 13305</strain>
    </source>
</reference>
<protein>
    <recommendedName>
        <fullName evidence="2">ATP-grasp domain-containing protein</fullName>
    </recommendedName>
</protein>
<keyword evidence="1" id="KW-0547">Nucleotide-binding</keyword>
<sequence>MNIIILSPDFSHNVYQFCLYLRNLGVHVLGIGDTAYDQLSQSLTGALTEYYKVDNLANYDEVLRAAGYFTHRYGKINRIENTNPRLFFTEAALRTDFHVPGINLDALDLHASYTGMKKLCRKARVNTLVSDALLTREEAVEYAKKTGYPVIAKPDSFISQDPCGVLQNEEELNAWLDKLPNYATYVLAPYTEKTYYSFDGLLDGSGTPVFTAVHVSAGQSAFYSLRDIPEDLEKAAAKLLAAANVAGRFFHIRFSRNEKNKLFVEELLLFPANGFMPDIFNFANDINIYQEWGNVVQGDQFGSDITRKFHCAYIARSAGKNYAHKEEEVRAAYDQLLVATFPQCGTEHQSGSSVFLARSESQEELLAFIEFLQAE</sequence>
<evidence type="ECO:0000256" key="1">
    <source>
        <dbReference type="PROSITE-ProRule" id="PRU00409"/>
    </source>
</evidence>
<dbReference type="PROSITE" id="PS50975">
    <property type="entry name" value="ATP_GRASP"/>
    <property type="match status" value="1"/>
</dbReference>
<dbReference type="AlphaFoldDB" id="A0A1H8QWX5"/>
<evidence type="ECO:0000313" key="4">
    <source>
        <dbReference type="Proteomes" id="UP000198847"/>
    </source>
</evidence>
<dbReference type="GO" id="GO:0005524">
    <property type="term" value="F:ATP binding"/>
    <property type="evidence" value="ECO:0007669"/>
    <property type="project" value="UniProtKB-UniRule"/>
</dbReference>
<dbReference type="GO" id="GO:0046872">
    <property type="term" value="F:metal ion binding"/>
    <property type="evidence" value="ECO:0007669"/>
    <property type="project" value="InterPro"/>
</dbReference>
<dbReference type="SUPFAM" id="SSF56059">
    <property type="entry name" value="Glutathione synthetase ATP-binding domain-like"/>
    <property type="match status" value="1"/>
</dbReference>
<feature type="domain" description="ATP-grasp" evidence="2">
    <location>
        <begin position="117"/>
        <end position="297"/>
    </location>
</feature>
<keyword evidence="1" id="KW-0067">ATP-binding</keyword>
<dbReference type="Gene3D" id="3.30.1490.20">
    <property type="entry name" value="ATP-grasp fold, A domain"/>
    <property type="match status" value="1"/>
</dbReference>
<evidence type="ECO:0000259" key="2">
    <source>
        <dbReference type="PROSITE" id="PS50975"/>
    </source>
</evidence>
<dbReference type="RefSeq" id="WP_091744057.1">
    <property type="nucleotide sequence ID" value="NZ_FODY01000003.1"/>
</dbReference>
<organism evidence="3 4">
    <name type="scientific">Propionispora vibrioides</name>
    <dbReference type="NCBI Taxonomy" id="112903"/>
    <lineage>
        <taxon>Bacteria</taxon>
        <taxon>Bacillati</taxon>
        <taxon>Bacillota</taxon>
        <taxon>Negativicutes</taxon>
        <taxon>Selenomonadales</taxon>
        <taxon>Sporomusaceae</taxon>
        <taxon>Propionispora</taxon>
    </lineage>
</organism>
<dbReference type="OrthoDB" id="24041at2"/>
<keyword evidence="4" id="KW-1185">Reference proteome</keyword>
<name>A0A1H8QWX5_9FIRM</name>
<accession>A0A1H8QWX5</accession>
<gene>
    <name evidence="3" type="ORF">SAMN04490178_10381</name>
</gene>
<dbReference type="InterPro" id="IPR013815">
    <property type="entry name" value="ATP_grasp_subdomain_1"/>
</dbReference>